<evidence type="ECO:0000313" key="2">
    <source>
        <dbReference type="Proteomes" id="UP001595957"/>
    </source>
</evidence>
<name>A0ABV9F0W8_9SPHN</name>
<dbReference type="PANTHER" id="PTHR34598">
    <property type="entry name" value="BLL6449 PROTEIN"/>
    <property type="match status" value="1"/>
</dbReference>
<keyword evidence="2" id="KW-1185">Reference proteome</keyword>
<dbReference type="PANTHER" id="PTHR34598:SF3">
    <property type="entry name" value="OXIDOREDUCTASE AN1597"/>
    <property type="match status" value="1"/>
</dbReference>
<accession>A0ABV9F0W8</accession>
<protein>
    <submittedName>
        <fullName evidence="1">CmcJ/NvfI family oxidoreductase</fullName>
    </submittedName>
</protein>
<reference evidence="2" key="1">
    <citation type="journal article" date="2019" name="Int. J. Syst. Evol. Microbiol.">
        <title>The Global Catalogue of Microorganisms (GCM) 10K type strain sequencing project: providing services to taxonomists for standard genome sequencing and annotation.</title>
        <authorList>
            <consortium name="The Broad Institute Genomics Platform"/>
            <consortium name="The Broad Institute Genome Sequencing Center for Infectious Disease"/>
            <person name="Wu L."/>
            <person name="Ma J."/>
        </authorList>
    </citation>
    <scope>NUCLEOTIDE SEQUENCE [LARGE SCALE GENOMIC DNA]</scope>
    <source>
        <strain evidence="2">NBRC 103632</strain>
    </source>
</reference>
<dbReference type="NCBIfam" id="NF041278">
    <property type="entry name" value="CmcJ_NvfI_EfuI"/>
    <property type="match status" value="1"/>
</dbReference>
<organism evidence="1 2">
    <name type="scientific">Sphingobium tyrosinilyticum</name>
    <dbReference type="NCBI Taxonomy" id="2715436"/>
    <lineage>
        <taxon>Bacteria</taxon>
        <taxon>Pseudomonadati</taxon>
        <taxon>Pseudomonadota</taxon>
        <taxon>Alphaproteobacteria</taxon>
        <taxon>Sphingomonadales</taxon>
        <taxon>Sphingomonadaceae</taxon>
        <taxon>Sphingobium</taxon>
    </lineage>
</organism>
<sequence length="267" mass="30481">MPDVTGVVNYLSGQAEGRVKYTQQRERSTLQHDAHSVLMHDIRNSSELPTLEREGFMVASIPLDPQLPLDARVIAEAYNPAIQRFLQQLTGAPKIVLRAPILRWSRRMEREQFAPGPADYVHGDFAKDVFHDMAKEAVWNDPERDRWLAGRYAVVQTWRALSPPPQDFPLALVDRRTVSSHELVEMQSIIGAPGEERSYSSYSLKYNPRHRWSYLSNMTQDDVLVFIGSESDNEMPGILHSSFDNTPNITDPVPRTSCELRAFVYWG</sequence>
<dbReference type="Proteomes" id="UP001595957">
    <property type="component" value="Unassembled WGS sequence"/>
</dbReference>
<evidence type="ECO:0000313" key="1">
    <source>
        <dbReference type="EMBL" id="MFC4594532.1"/>
    </source>
</evidence>
<dbReference type="RefSeq" id="WP_380804338.1">
    <property type="nucleotide sequence ID" value="NZ_JBHSFZ010000018.1"/>
</dbReference>
<dbReference type="InterPro" id="IPR044053">
    <property type="entry name" value="AsaB-like"/>
</dbReference>
<gene>
    <name evidence="1" type="ORF">ACFO3E_10075</name>
</gene>
<comment type="caution">
    <text evidence="1">The sequence shown here is derived from an EMBL/GenBank/DDBJ whole genome shotgun (WGS) entry which is preliminary data.</text>
</comment>
<proteinExistence type="predicted"/>
<dbReference type="EMBL" id="JBHSFZ010000018">
    <property type="protein sequence ID" value="MFC4594532.1"/>
    <property type="molecule type" value="Genomic_DNA"/>
</dbReference>